<protein>
    <submittedName>
        <fullName evidence="6">Sphingosine kinase</fullName>
    </submittedName>
</protein>
<dbReference type="STRING" id="502779.C1GY51"/>
<dbReference type="OrthoDB" id="3853857at2759"/>
<dbReference type="OMA" id="TMGNFYA"/>
<dbReference type="InterPro" id="IPR045540">
    <property type="entry name" value="YegS/DAGK_C"/>
</dbReference>
<dbReference type="PANTHER" id="PTHR12358">
    <property type="entry name" value="SPHINGOSINE KINASE"/>
    <property type="match status" value="1"/>
</dbReference>
<dbReference type="GO" id="GO:0005737">
    <property type="term" value="C:cytoplasm"/>
    <property type="evidence" value="ECO:0007669"/>
    <property type="project" value="TreeGrafter"/>
</dbReference>
<dbReference type="GO" id="GO:0046512">
    <property type="term" value="P:sphingosine biosynthetic process"/>
    <property type="evidence" value="ECO:0007669"/>
    <property type="project" value="TreeGrafter"/>
</dbReference>
<proteinExistence type="predicted"/>
<reference evidence="6 7" key="1">
    <citation type="journal article" date="2011" name="PLoS Genet.">
        <title>Comparative genomic analysis of human fungal pathogens causing paracoccidioidomycosis.</title>
        <authorList>
            <person name="Desjardins C.A."/>
            <person name="Champion M.D."/>
            <person name="Holder J.W."/>
            <person name="Muszewska A."/>
            <person name="Goldberg J."/>
            <person name="Bailao A.M."/>
            <person name="Brigido M.M."/>
            <person name="Ferreira M.E."/>
            <person name="Garcia A.M."/>
            <person name="Grynberg M."/>
            <person name="Gujja S."/>
            <person name="Heiman D.I."/>
            <person name="Henn M.R."/>
            <person name="Kodira C.D."/>
            <person name="Leon-Narvaez H."/>
            <person name="Longo L.V."/>
            <person name="Ma L.J."/>
            <person name="Malavazi I."/>
            <person name="Matsuo A.L."/>
            <person name="Morais F.V."/>
            <person name="Pereira M."/>
            <person name="Rodriguez-Brito S."/>
            <person name="Sakthikumar S."/>
            <person name="Salem-Izacc S.M."/>
            <person name="Sykes S.M."/>
            <person name="Teixeira M.M."/>
            <person name="Vallejo M.C."/>
            <person name="Walter M.E."/>
            <person name="Yandava C."/>
            <person name="Young S."/>
            <person name="Zeng Q."/>
            <person name="Zucker J."/>
            <person name="Felipe M.S."/>
            <person name="Goldman G.H."/>
            <person name="Haas B.J."/>
            <person name="McEwen J.G."/>
            <person name="Nino-Vega G."/>
            <person name="Puccia R."/>
            <person name="San-Blas G."/>
            <person name="Soares C.M."/>
            <person name="Birren B.W."/>
            <person name="Cuomo C.A."/>
        </authorList>
    </citation>
    <scope>NUCLEOTIDE SEQUENCE [LARGE SCALE GENOMIC DNA]</scope>
    <source>
        <strain evidence="7">ATCC MYA-826 / Pb01</strain>
    </source>
</reference>
<evidence type="ECO:0000256" key="3">
    <source>
        <dbReference type="ARBA" id="ARBA00022777"/>
    </source>
</evidence>
<dbReference type="InterPro" id="IPR050187">
    <property type="entry name" value="Lipid_Phosphate_FormReg"/>
</dbReference>
<dbReference type="InterPro" id="IPR055916">
    <property type="entry name" value="DUF7493"/>
</dbReference>
<keyword evidence="1" id="KW-0808">Transferase</keyword>
<dbReference type="VEuPathDB" id="FungiDB:PAAG_03005"/>
<dbReference type="HOGENOM" id="CLU_013399_0_1_1"/>
<evidence type="ECO:0000256" key="1">
    <source>
        <dbReference type="ARBA" id="ARBA00022679"/>
    </source>
</evidence>
<evidence type="ECO:0000256" key="2">
    <source>
        <dbReference type="ARBA" id="ARBA00022741"/>
    </source>
</evidence>
<dbReference type="eggNOG" id="KOG1116">
    <property type="taxonomic scope" value="Eukaryota"/>
</dbReference>
<dbReference type="Gene3D" id="2.60.200.40">
    <property type="match status" value="1"/>
</dbReference>
<dbReference type="Pfam" id="PF24321">
    <property type="entry name" value="DUF7493"/>
    <property type="match status" value="1"/>
</dbReference>
<sequence length="515" mass="56568">MTFGNFVDAGPSGGKATRLSAEELCNPHAESDETLAVVQNAFLTLSDDALTIIDNGLKAGSRRRCCGFPFSPKDYSRDLEASRLIPYFNILWADISDGYITVKYAEQVSKKDIRLGSLYYPISSENRSKAGAWIEKLLDLAYGKAQRKKRIKVLINPFGGIGKAPKYYNKKVEPIFAAARCKIDVESTTYRGHAIDIVEKLDIDAYDVVAACSGDGVIYEIFNGLAKKPNAGEALRKIAVAHIPCGSGNAMSWNLNGTGSASLAALCIVKGLRTPLDLVSITQGNRRTLSFLSQAFGITAESDLGTDNIRWMGQARFTYGFLVRLFGKTVYPCDLAVKVEIGNKQQIKDHYRTESARKGFDQFRDKGSSAQTGLPALRYGTINDPLPEGWTLVPHDNMGNFYAGNMAYVAADTNFFPAALPNDGYMDLVTINGDIGRWTAIQMLKAVDNGTLFDMPEIKVQKITGYRIIPRDRKQGYISIDGEQIPFEPFQAEVHKGLGTVLSKSGYKYEAEGVK</sequence>
<gene>
    <name evidence="6" type="ORF">PAAG_03005</name>
</gene>
<accession>C1GY51</accession>
<dbReference type="AlphaFoldDB" id="C1GY51"/>
<dbReference type="GO" id="GO:0005524">
    <property type="term" value="F:ATP binding"/>
    <property type="evidence" value="ECO:0007669"/>
    <property type="project" value="UniProtKB-KW"/>
</dbReference>
<feature type="domain" description="DAGKc" evidence="5">
    <location>
        <begin position="146"/>
        <end position="285"/>
    </location>
</feature>
<dbReference type="Pfam" id="PF00781">
    <property type="entry name" value="DAGK_cat"/>
    <property type="match status" value="1"/>
</dbReference>
<dbReference type="InterPro" id="IPR017438">
    <property type="entry name" value="ATP-NAD_kinase_N"/>
</dbReference>
<organism evidence="6 7">
    <name type="scientific">Paracoccidioides lutzii (strain ATCC MYA-826 / Pb01)</name>
    <name type="common">Paracoccidioides brasiliensis</name>
    <dbReference type="NCBI Taxonomy" id="502779"/>
    <lineage>
        <taxon>Eukaryota</taxon>
        <taxon>Fungi</taxon>
        <taxon>Dikarya</taxon>
        <taxon>Ascomycota</taxon>
        <taxon>Pezizomycotina</taxon>
        <taxon>Eurotiomycetes</taxon>
        <taxon>Eurotiomycetidae</taxon>
        <taxon>Onygenales</taxon>
        <taxon>Ajellomycetaceae</taxon>
        <taxon>Paracoccidioides</taxon>
    </lineage>
</organism>
<dbReference type="Proteomes" id="UP000002059">
    <property type="component" value="Partially assembled WGS sequence"/>
</dbReference>
<keyword evidence="3 6" id="KW-0418">Kinase</keyword>
<keyword evidence="4" id="KW-0067">ATP-binding</keyword>
<keyword evidence="2" id="KW-0547">Nucleotide-binding</keyword>
<dbReference type="InterPro" id="IPR001206">
    <property type="entry name" value="Diacylglycerol_kinase_cat_dom"/>
</dbReference>
<keyword evidence="7" id="KW-1185">Reference proteome</keyword>
<dbReference type="Pfam" id="PF19279">
    <property type="entry name" value="YegS_C"/>
    <property type="match status" value="1"/>
</dbReference>
<evidence type="ECO:0000313" key="7">
    <source>
        <dbReference type="Proteomes" id="UP000002059"/>
    </source>
</evidence>
<dbReference type="GO" id="GO:0001727">
    <property type="term" value="F:lipid kinase activity"/>
    <property type="evidence" value="ECO:0007669"/>
    <property type="project" value="TreeGrafter"/>
</dbReference>
<dbReference type="GeneID" id="9097847"/>
<evidence type="ECO:0000313" key="6">
    <source>
        <dbReference type="EMBL" id="EEH41442.2"/>
    </source>
</evidence>
<dbReference type="Gene3D" id="3.40.50.10330">
    <property type="entry name" value="Probable inorganic polyphosphate/atp-NAD kinase, domain 1"/>
    <property type="match status" value="1"/>
</dbReference>
<name>C1GY51_PARBA</name>
<dbReference type="EMBL" id="KN293999">
    <property type="protein sequence ID" value="EEH41442.2"/>
    <property type="molecule type" value="Genomic_DNA"/>
</dbReference>
<dbReference type="RefSeq" id="XP_015702020.1">
    <property type="nucleotide sequence ID" value="XM_015844814.1"/>
</dbReference>
<dbReference type="GO" id="GO:0016020">
    <property type="term" value="C:membrane"/>
    <property type="evidence" value="ECO:0007669"/>
    <property type="project" value="TreeGrafter"/>
</dbReference>
<dbReference type="SMART" id="SM00046">
    <property type="entry name" value="DAGKc"/>
    <property type="match status" value="1"/>
</dbReference>
<dbReference type="SUPFAM" id="SSF111331">
    <property type="entry name" value="NAD kinase/diacylglycerol kinase-like"/>
    <property type="match status" value="1"/>
</dbReference>
<dbReference type="PANTHER" id="PTHR12358:SF31">
    <property type="entry name" value="ACYLGLYCEROL KINASE, MITOCHONDRIAL"/>
    <property type="match status" value="1"/>
</dbReference>
<dbReference type="InterPro" id="IPR016064">
    <property type="entry name" value="NAD/diacylglycerol_kinase_sf"/>
</dbReference>
<dbReference type="PROSITE" id="PS50146">
    <property type="entry name" value="DAGK"/>
    <property type="match status" value="1"/>
</dbReference>
<evidence type="ECO:0000259" key="5">
    <source>
        <dbReference type="PROSITE" id="PS50146"/>
    </source>
</evidence>
<evidence type="ECO:0000256" key="4">
    <source>
        <dbReference type="ARBA" id="ARBA00022840"/>
    </source>
</evidence>
<dbReference type="KEGG" id="pbl:PAAG_03005"/>